<keyword evidence="2" id="KW-0472">Membrane</keyword>
<comment type="caution">
    <text evidence="3">The sequence shown here is derived from an EMBL/GenBank/DDBJ whole genome shotgun (WGS) entry which is preliminary data.</text>
</comment>
<feature type="transmembrane region" description="Helical" evidence="2">
    <location>
        <begin position="27"/>
        <end position="50"/>
    </location>
</feature>
<dbReference type="EMBL" id="JAGIOI010000001">
    <property type="protein sequence ID" value="MBP2412964.1"/>
    <property type="molecule type" value="Genomic_DNA"/>
</dbReference>
<dbReference type="Proteomes" id="UP000711614">
    <property type="component" value="Unassembled WGS sequence"/>
</dbReference>
<evidence type="ECO:0000256" key="1">
    <source>
        <dbReference type="SAM" id="MobiDB-lite"/>
    </source>
</evidence>
<protein>
    <recommendedName>
        <fullName evidence="5">PsbP C-terminal domain-containing protein</fullName>
    </recommendedName>
</protein>
<proteinExistence type="predicted"/>
<evidence type="ECO:0000313" key="3">
    <source>
        <dbReference type="EMBL" id="MBP2412964.1"/>
    </source>
</evidence>
<evidence type="ECO:0000256" key="2">
    <source>
        <dbReference type="SAM" id="Phobius"/>
    </source>
</evidence>
<sequence>MSLQPPPQGQPESKGPRGPARMKKGALPWLLAGTGLLVFALIAGVALGVAGSSSGVNSRPVAGSDAKAATSAGTFGFGSRGRVPMVDSATAMASFQYPEGWVQGGEEFTTVNSDGTVPAEEFVALNRFLDGTALLSYTAEKPLVQQPTQQQIHEILDLGLRSQLQLPQDRLVEQRSTSGFGCVQDFAYTERPSILERDHMYGFRYGYGCMTISGPIQGEYLVAIDDTGVLHTFIVEALQFEWDASRESMTAIIDSFKPRL</sequence>
<name>A0ABS4YW65_9MICC</name>
<keyword evidence="2" id="KW-0812">Transmembrane</keyword>
<evidence type="ECO:0000313" key="4">
    <source>
        <dbReference type="Proteomes" id="UP000711614"/>
    </source>
</evidence>
<dbReference type="RefSeq" id="WP_209679754.1">
    <property type="nucleotide sequence ID" value="NZ_JAGIOI010000001.1"/>
</dbReference>
<reference evidence="3 4" key="1">
    <citation type="submission" date="2021-03" db="EMBL/GenBank/DDBJ databases">
        <title>Sequencing the genomes of 1000 actinobacteria strains.</title>
        <authorList>
            <person name="Klenk H.-P."/>
        </authorList>
    </citation>
    <scope>NUCLEOTIDE SEQUENCE [LARGE SCALE GENOMIC DNA]</scope>
    <source>
        <strain evidence="3 4">DSM 16005</strain>
    </source>
</reference>
<evidence type="ECO:0008006" key="5">
    <source>
        <dbReference type="Google" id="ProtNLM"/>
    </source>
</evidence>
<feature type="region of interest" description="Disordered" evidence="1">
    <location>
        <begin position="1"/>
        <end position="21"/>
    </location>
</feature>
<keyword evidence="2" id="KW-1133">Transmembrane helix</keyword>
<gene>
    <name evidence="3" type="ORF">JOF48_001763</name>
</gene>
<organism evidence="3 4">
    <name type="scientific">Arthrobacter stackebrandtii</name>
    <dbReference type="NCBI Taxonomy" id="272161"/>
    <lineage>
        <taxon>Bacteria</taxon>
        <taxon>Bacillati</taxon>
        <taxon>Actinomycetota</taxon>
        <taxon>Actinomycetes</taxon>
        <taxon>Micrococcales</taxon>
        <taxon>Micrococcaceae</taxon>
        <taxon>Arthrobacter</taxon>
    </lineage>
</organism>
<accession>A0ABS4YW65</accession>
<keyword evidence="4" id="KW-1185">Reference proteome</keyword>